<dbReference type="GO" id="GO:0003677">
    <property type="term" value="F:DNA binding"/>
    <property type="evidence" value="ECO:0007669"/>
    <property type="project" value="UniProtKB-KW"/>
</dbReference>
<dbReference type="EMBL" id="LGHJ01000001">
    <property type="protein sequence ID" value="KPL79278.1"/>
    <property type="molecule type" value="Genomic_DNA"/>
</dbReference>
<dbReference type="OrthoDB" id="9797341at2"/>
<gene>
    <name evidence="5" type="ORF">AC812_00170</name>
</gene>
<dbReference type="InterPro" id="IPR036388">
    <property type="entry name" value="WH-like_DNA-bd_sf"/>
</dbReference>
<accession>A0A0P6XVH6</accession>
<reference evidence="5 6" key="1">
    <citation type="submission" date="2015-07" db="EMBL/GenBank/DDBJ databases">
        <title>Draft genome of Bellilinea caldifistulae DSM 17877.</title>
        <authorList>
            <person name="Hemp J."/>
            <person name="Ward L.M."/>
            <person name="Pace L.A."/>
            <person name="Fischer W.W."/>
        </authorList>
    </citation>
    <scope>NUCLEOTIDE SEQUENCE [LARGE SCALE GENOMIC DNA]</scope>
    <source>
        <strain evidence="5 6">GOMI-1</strain>
    </source>
</reference>
<dbReference type="Pfam" id="PF00196">
    <property type="entry name" value="GerE"/>
    <property type="match status" value="1"/>
</dbReference>
<dbReference type="Proteomes" id="UP000050514">
    <property type="component" value="Unassembled WGS sequence"/>
</dbReference>
<keyword evidence="3" id="KW-0804">Transcription</keyword>
<feature type="domain" description="HTH luxR-type" evidence="4">
    <location>
        <begin position="142"/>
        <end position="207"/>
    </location>
</feature>
<organism evidence="5 6">
    <name type="scientific">Bellilinea caldifistulae</name>
    <dbReference type="NCBI Taxonomy" id="360411"/>
    <lineage>
        <taxon>Bacteria</taxon>
        <taxon>Bacillati</taxon>
        <taxon>Chloroflexota</taxon>
        <taxon>Anaerolineae</taxon>
        <taxon>Anaerolineales</taxon>
        <taxon>Anaerolineaceae</taxon>
        <taxon>Bellilinea</taxon>
    </lineage>
</organism>
<evidence type="ECO:0000256" key="3">
    <source>
        <dbReference type="ARBA" id="ARBA00023163"/>
    </source>
</evidence>
<sequence>MANNFPPLVCIAVSVPLLKKGLIAFLKEEFPSFKYHILDDDSFLAADSQRPEPDVLILDAPRLAALTQNASAPPLPTATKTLLIAPHSSLPVILRAVQRITIHAWLPLEIELEKLAKVIQFLLDGRTDFTSLPEMLDTFLRERPLRSPLSNRERQVLTLIALGYENARISEQLALQPGTIKNYVTMAYQKIGVKSRAGAVVYMWKNPDLFLLPGAEVTDDLLEEPPPQG</sequence>
<keyword evidence="1" id="KW-0805">Transcription regulation</keyword>
<evidence type="ECO:0000313" key="5">
    <source>
        <dbReference type="EMBL" id="KPL79278.1"/>
    </source>
</evidence>
<dbReference type="CDD" id="cd06170">
    <property type="entry name" value="LuxR_C_like"/>
    <property type="match status" value="1"/>
</dbReference>
<dbReference type="GO" id="GO:0006355">
    <property type="term" value="P:regulation of DNA-templated transcription"/>
    <property type="evidence" value="ECO:0007669"/>
    <property type="project" value="InterPro"/>
</dbReference>
<dbReference type="Gene3D" id="1.10.10.10">
    <property type="entry name" value="Winged helix-like DNA-binding domain superfamily/Winged helix DNA-binding domain"/>
    <property type="match status" value="1"/>
</dbReference>
<protein>
    <recommendedName>
        <fullName evidence="4">HTH luxR-type domain-containing protein</fullName>
    </recommendedName>
</protein>
<keyword evidence="2" id="KW-0238">DNA-binding</keyword>
<dbReference type="PANTHER" id="PTHR44688">
    <property type="entry name" value="DNA-BINDING TRANSCRIPTIONAL ACTIVATOR DEVR_DOSR"/>
    <property type="match status" value="1"/>
</dbReference>
<keyword evidence="6" id="KW-1185">Reference proteome</keyword>
<evidence type="ECO:0000259" key="4">
    <source>
        <dbReference type="PROSITE" id="PS50043"/>
    </source>
</evidence>
<dbReference type="InterPro" id="IPR000792">
    <property type="entry name" value="Tscrpt_reg_LuxR_C"/>
</dbReference>
<comment type="caution">
    <text evidence="5">The sequence shown here is derived from an EMBL/GenBank/DDBJ whole genome shotgun (WGS) entry which is preliminary data.</text>
</comment>
<dbReference type="AlphaFoldDB" id="A0A0P6XVH6"/>
<evidence type="ECO:0000256" key="2">
    <source>
        <dbReference type="ARBA" id="ARBA00023125"/>
    </source>
</evidence>
<dbReference type="STRING" id="360411.AC812_00170"/>
<dbReference type="RefSeq" id="WP_061912947.1">
    <property type="nucleotide sequence ID" value="NZ_DF967971.1"/>
</dbReference>
<name>A0A0P6XVH6_9CHLR</name>
<evidence type="ECO:0000256" key="1">
    <source>
        <dbReference type="ARBA" id="ARBA00023015"/>
    </source>
</evidence>
<dbReference type="PRINTS" id="PR00038">
    <property type="entry name" value="HTHLUXR"/>
</dbReference>
<dbReference type="SMART" id="SM00421">
    <property type="entry name" value="HTH_LUXR"/>
    <property type="match status" value="1"/>
</dbReference>
<dbReference type="PANTHER" id="PTHR44688:SF16">
    <property type="entry name" value="DNA-BINDING TRANSCRIPTIONAL ACTIVATOR DEVR_DOSR"/>
    <property type="match status" value="1"/>
</dbReference>
<proteinExistence type="predicted"/>
<dbReference type="PROSITE" id="PS50043">
    <property type="entry name" value="HTH_LUXR_2"/>
    <property type="match status" value="1"/>
</dbReference>
<dbReference type="SUPFAM" id="SSF46894">
    <property type="entry name" value="C-terminal effector domain of the bipartite response regulators"/>
    <property type="match status" value="1"/>
</dbReference>
<dbReference type="InterPro" id="IPR016032">
    <property type="entry name" value="Sig_transdc_resp-reg_C-effctor"/>
</dbReference>
<evidence type="ECO:0000313" key="6">
    <source>
        <dbReference type="Proteomes" id="UP000050514"/>
    </source>
</evidence>